<evidence type="ECO:0000313" key="2">
    <source>
        <dbReference type="EMBL" id="AGX41842.1"/>
    </source>
</evidence>
<feature type="transmembrane region" description="Helical" evidence="1">
    <location>
        <begin position="101"/>
        <end position="122"/>
    </location>
</feature>
<feature type="transmembrane region" description="Helical" evidence="1">
    <location>
        <begin position="50"/>
        <end position="70"/>
    </location>
</feature>
<evidence type="ECO:0000256" key="1">
    <source>
        <dbReference type="SAM" id="Phobius"/>
    </source>
</evidence>
<name>U5MQX8_CLOSA</name>
<dbReference type="eggNOG" id="ENOG503278J">
    <property type="taxonomic scope" value="Bacteria"/>
</dbReference>
<feature type="transmembrane region" description="Helical" evidence="1">
    <location>
        <begin position="172"/>
        <end position="194"/>
    </location>
</feature>
<feature type="transmembrane region" description="Helical" evidence="1">
    <location>
        <begin position="134"/>
        <end position="160"/>
    </location>
</feature>
<keyword evidence="1" id="KW-0812">Transmembrane</keyword>
<dbReference type="HOGENOM" id="CLU_1432244_0_0_9"/>
<feature type="transmembrane region" description="Helical" evidence="1">
    <location>
        <begin position="21"/>
        <end position="44"/>
    </location>
</feature>
<keyword evidence="3" id="KW-1185">Reference proteome</keyword>
<protein>
    <submittedName>
        <fullName evidence="2">Uncharacterized protein</fullName>
    </submittedName>
</protein>
<accession>U5MQX8</accession>
<proteinExistence type="predicted"/>
<dbReference type="Proteomes" id="UP000017118">
    <property type="component" value="Chromosome"/>
</dbReference>
<evidence type="ECO:0000313" key="3">
    <source>
        <dbReference type="Proteomes" id="UP000017118"/>
    </source>
</evidence>
<organism evidence="2 3">
    <name type="scientific">Clostridium saccharobutylicum DSM 13864</name>
    <dbReference type="NCBI Taxonomy" id="1345695"/>
    <lineage>
        <taxon>Bacteria</taxon>
        <taxon>Bacillati</taxon>
        <taxon>Bacillota</taxon>
        <taxon>Clostridia</taxon>
        <taxon>Eubacteriales</taxon>
        <taxon>Clostridiaceae</taxon>
        <taxon>Clostridium</taxon>
    </lineage>
</organism>
<reference evidence="2 3" key="1">
    <citation type="journal article" date="2013" name="Genome Announc.">
        <title>Complete Genome Sequence of the Solvent Producer Clostridium saccharobutylicum NCP262 (DSM 13864).</title>
        <authorList>
            <person name="Poehlein A."/>
            <person name="Hartwich K."/>
            <person name="Krabben P."/>
            <person name="Ehrenreich A."/>
            <person name="Liebl W."/>
            <person name="Durre P."/>
            <person name="Gottschalk G."/>
            <person name="Daniel R."/>
        </authorList>
    </citation>
    <scope>NUCLEOTIDE SEQUENCE [LARGE SCALE GENOMIC DNA]</scope>
    <source>
        <strain evidence="2">DSM 13864</strain>
    </source>
</reference>
<gene>
    <name evidence="2" type="ORF">CLSA_c08290</name>
</gene>
<keyword evidence="1" id="KW-1133">Transmembrane helix</keyword>
<sequence length="203" mass="23325">MIKNIFEYALGGIYMKFVKNALISLYINLFIIIFLFVSLLRGLIKNDMGNWIHILLIAGVIISGISNIIFAAKNTINSCKLCKNRDYNSLRKCMKILKFGAIPYFILNFAMHFLIFLFLFAASRGTMIFTPIPLLFFIPICFTYPTVVFTSLYGIGFVVSISRDKKLSKKKFIFHVLLQLCFILDVISTISLLIKYKKIDEIN</sequence>
<dbReference type="KEGG" id="csb:CLSA_c08290"/>
<dbReference type="Pfam" id="PF20357">
    <property type="entry name" value="DUF6652"/>
    <property type="match status" value="1"/>
</dbReference>
<dbReference type="AlphaFoldDB" id="U5MQX8"/>
<dbReference type="EMBL" id="CP006721">
    <property type="protein sequence ID" value="AGX41842.1"/>
    <property type="molecule type" value="Genomic_DNA"/>
</dbReference>
<keyword evidence="1" id="KW-0472">Membrane</keyword>
<dbReference type="PATRIC" id="fig|1345695.3.peg.769"/>
<dbReference type="InterPro" id="IPR046594">
    <property type="entry name" value="DUF6652"/>
</dbReference>